<keyword evidence="2" id="KW-1185">Reference proteome</keyword>
<dbReference type="EMBL" id="SSMQ01000013">
    <property type="protein sequence ID" value="TKD08587.1"/>
    <property type="molecule type" value="Genomic_DNA"/>
</dbReference>
<dbReference type="Proteomes" id="UP000309215">
    <property type="component" value="Unassembled WGS sequence"/>
</dbReference>
<proteinExistence type="predicted"/>
<sequence length="110" mass="11500">MDASQRRPTAGVRYALVRGEGEEEGAGVTYRGFAHLPDVDLPLEIRVEQAGEGGAEGRANVAARIEGAAVGVDVAGLEKAGAALVKAALRAARDAGRPMPRRIVRWRGPS</sequence>
<comment type="caution">
    <text evidence="1">The sequence shown here is derived from an EMBL/GenBank/DDBJ whole genome shotgun (WGS) entry which is preliminary data.</text>
</comment>
<organism evidence="1 2">
    <name type="scientific">Polyangium fumosum</name>
    <dbReference type="NCBI Taxonomy" id="889272"/>
    <lineage>
        <taxon>Bacteria</taxon>
        <taxon>Pseudomonadati</taxon>
        <taxon>Myxococcota</taxon>
        <taxon>Polyangia</taxon>
        <taxon>Polyangiales</taxon>
        <taxon>Polyangiaceae</taxon>
        <taxon>Polyangium</taxon>
    </lineage>
</organism>
<name>A0A4U1JD52_9BACT</name>
<dbReference type="AlphaFoldDB" id="A0A4U1JD52"/>
<accession>A0A4U1JD52</accession>
<evidence type="ECO:0000313" key="2">
    <source>
        <dbReference type="Proteomes" id="UP000309215"/>
    </source>
</evidence>
<reference evidence="1 2" key="1">
    <citation type="submission" date="2019-04" db="EMBL/GenBank/DDBJ databases">
        <authorList>
            <person name="Li Y."/>
            <person name="Wang J."/>
        </authorList>
    </citation>
    <scope>NUCLEOTIDE SEQUENCE [LARGE SCALE GENOMIC DNA]</scope>
    <source>
        <strain evidence="1 2">DSM 14668</strain>
    </source>
</reference>
<dbReference type="RefSeq" id="WP_136929682.1">
    <property type="nucleotide sequence ID" value="NZ_SSMQ01000013.1"/>
</dbReference>
<protein>
    <submittedName>
        <fullName evidence="1">Uncharacterized protein</fullName>
    </submittedName>
</protein>
<gene>
    <name evidence="1" type="ORF">E8A74_14985</name>
</gene>
<evidence type="ECO:0000313" key="1">
    <source>
        <dbReference type="EMBL" id="TKD08587.1"/>
    </source>
</evidence>